<reference evidence="1" key="1">
    <citation type="submission" date="2020-11" db="EMBL/GenBank/DDBJ databases">
        <authorList>
            <person name="Tran Van P."/>
        </authorList>
    </citation>
    <scope>NUCLEOTIDE SEQUENCE</scope>
</reference>
<accession>A0A7R8ZKF4</accession>
<dbReference type="AlphaFoldDB" id="A0A7R8ZKF4"/>
<sequence length="75" mass="8439">MDIAWESRQSKEAKATYARPVTRSFQGGHRSLDVAVFGGAALRVSVTELSPQCPDIMFRLAEKIWEHGQWLTSTM</sequence>
<evidence type="ECO:0000313" key="1">
    <source>
        <dbReference type="EMBL" id="CAD7227899.1"/>
    </source>
</evidence>
<name>A0A7R8ZKF4_9CRUS</name>
<gene>
    <name evidence="1" type="ORF">CTOB1V02_LOCUS5793</name>
</gene>
<proteinExistence type="predicted"/>
<dbReference type="EMBL" id="OB661301">
    <property type="protein sequence ID" value="CAD7227899.1"/>
    <property type="molecule type" value="Genomic_DNA"/>
</dbReference>
<protein>
    <submittedName>
        <fullName evidence="1">Uncharacterized protein</fullName>
    </submittedName>
</protein>
<organism evidence="1">
    <name type="scientific">Cyprideis torosa</name>
    <dbReference type="NCBI Taxonomy" id="163714"/>
    <lineage>
        <taxon>Eukaryota</taxon>
        <taxon>Metazoa</taxon>
        <taxon>Ecdysozoa</taxon>
        <taxon>Arthropoda</taxon>
        <taxon>Crustacea</taxon>
        <taxon>Oligostraca</taxon>
        <taxon>Ostracoda</taxon>
        <taxon>Podocopa</taxon>
        <taxon>Podocopida</taxon>
        <taxon>Cytherocopina</taxon>
        <taxon>Cytheroidea</taxon>
        <taxon>Cytherideidae</taxon>
        <taxon>Cyprideis</taxon>
    </lineage>
</organism>